<keyword evidence="3" id="KW-0808">Transferase</keyword>
<feature type="compositionally biased region" description="Low complexity" evidence="11">
    <location>
        <begin position="314"/>
        <end position="340"/>
    </location>
</feature>
<comment type="caution">
    <text evidence="14">The sequence shown here is derived from an EMBL/GenBank/DDBJ whole genome shotgun (WGS) entry which is preliminary data.</text>
</comment>
<evidence type="ECO:0000256" key="11">
    <source>
        <dbReference type="SAM" id="MobiDB-lite"/>
    </source>
</evidence>
<proteinExistence type="inferred from homology"/>
<feature type="region of interest" description="Disordered" evidence="11">
    <location>
        <begin position="55"/>
        <end position="77"/>
    </location>
</feature>
<feature type="domain" description="N-acetyltransferase ESCO zinc-finger" evidence="12">
    <location>
        <begin position="367"/>
        <end position="406"/>
    </location>
</feature>
<dbReference type="InterPro" id="IPR028005">
    <property type="entry name" value="AcTrfase_ESCO_Znf_dom"/>
</dbReference>
<dbReference type="Proteomes" id="UP001642483">
    <property type="component" value="Unassembled WGS sequence"/>
</dbReference>
<keyword evidence="7" id="KW-0539">Nucleus</keyword>
<feature type="domain" description="N-acetyltransferase ESCO acetyl-transferase" evidence="13">
    <location>
        <begin position="516"/>
        <end position="583"/>
    </location>
</feature>
<evidence type="ECO:0000256" key="8">
    <source>
        <dbReference type="ARBA" id="ARBA00023306"/>
    </source>
</evidence>
<dbReference type="PANTHER" id="PTHR45884">
    <property type="entry name" value="N-ACETYLTRANSFERASE ECO"/>
    <property type="match status" value="1"/>
</dbReference>
<evidence type="ECO:0000256" key="5">
    <source>
        <dbReference type="ARBA" id="ARBA00022771"/>
    </source>
</evidence>
<evidence type="ECO:0000259" key="12">
    <source>
        <dbReference type="Pfam" id="PF13878"/>
    </source>
</evidence>
<feature type="region of interest" description="Disordered" evidence="11">
    <location>
        <begin position="284"/>
        <end position="365"/>
    </location>
</feature>
<comment type="catalytic activity">
    <reaction evidence="10">
        <text>L-lysyl-[protein] + acetyl-CoA = N(6)-acetyl-L-lysyl-[protein] + CoA + H(+)</text>
        <dbReference type="Rhea" id="RHEA:45948"/>
        <dbReference type="Rhea" id="RHEA-COMP:9752"/>
        <dbReference type="Rhea" id="RHEA-COMP:10731"/>
        <dbReference type="ChEBI" id="CHEBI:15378"/>
        <dbReference type="ChEBI" id="CHEBI:29969"/>
        <dbReference type="ChEBI" id="CHEBI:57287"/>
        <dbReference type="ChEBI" id="CHEBI:57288"/>
        <dbReference type="ChEBI" id="CHEBI:61930"/>
    </reaction>
</comment>
<feature type="compositionally biased region" description="Basic and acidic residues" evidence="11">
    <location>
        <begin position="354"/>
        <end position="364"/>
    </location>
</feature>
<evidence type="ECO:0000256" key="1">
    <source>
        <dbReference type="ARBA" id="ARBA00004123"/>
    </source>
</evidence>
<dbReference type="Pfam" id="PF13878">
    <property type="entry name" value="zf-C2H2_3"/>
    <property type="match status" value="1"/>
</dbReference>
<evidence type="ECO:0000256" key="4">
    <source>
        <dbReference type="ARBA" id="ARBA00022723"/>
    </source>
</evidence>
<comment type="similarity">
    <text evidence="2">Belongs to the acetyltransferase family. ECO subfamily.</text>
</comment>
<evidence type="ECO:0000256" key="6">
    <source>
        <dbReference type="ARBA" id="ARBA00022833"/>
    </source>
</evidence>
<keyword evidence="9" id="KW-0012">Acyltransferase</keyword>
<sequence length="588" mass="65299">MTNVKPEVKISSFYGASKKATEKKYLTPLDRKNIREKLESLDIKKSTFHQLSDKENLQNNKNVSRTRGNETPHKANLKPRKSVDYYSSRDSKSLEKENCLRTGKGVLNSGTSGACVVSRRKSSQKNNTKACAKSLCMSRSPTINWAPSSLGKRYLLPSTSNRALALPPKQLKLAAKDSLHEVLGNKTACKNALVESEIYLNSISANRKALVSYNISHADDKTGAARTTCGEASSVRHISNNTKSLLTEKGNQSNSTKFIKEAPCHSLREPLCVDLDNSELNIAKDPEVSSTDKGSPKSNYFPIFNAKGSPKQNSSLLSSLKPANSPSSSSSASSSFSISPQNLHLSLPGTPKTRKCDTSKESPKTKQMIIDAGQKKFGPIQCNICGMVYTVNHPYDQQQHAIYHKRFLSLLKFTGWKRERMVASFMDGRILKIFPNDPKYAMKKVDEIQSIIDTDLGFNVESSAENRSTKVTYLYVSENNQIVGCLIAESISYAYRLLPCEASEMAAMACSSNAERVACGISRLWTYLPYRHRGIATRLLDALRSTYTLGLLLECDQIAFSDPTMDGRKFASKYCKTKQFLTYNKLVR</sequence>
<protein>
    <recommendedName>
        <fullName evidence="16">N-acetyltransferase ESCO2</fullName>
    </recommendedName>
</protein>
<evidence type="ECO:0000313" key="15">
    <source>
        <dbReference type="Proteomes" id="UP001642483"/>
    </source>
</evidence>
<name>A0ABP0GLN9_CLALP</name>
<keyword evidence="15" id="KW-1185">Reference proteome</keyword>
<feature type="compositionally biased region" description="Polar residues" evidence="11">
    <location>
        <begin position="57"/>
        <end position="66"/>
    </location>
</feature>
<evidence type="ECO:0008006" key="16">
    <source>
        <dbReference type="Google" id="ProtNLM"/>
    </source>
</evidence>
<evidence type="ECO:0000313" key="14">
    <source>
        <dbReference type="EMBL" id="CAK8692485.1"/>
    </source>
</evidence>
<evidence type="ECO:0000256" key="10">
    <source>
        <dbReference type="ARBA" id="ARBA00047902"/>
    </source>
</evidence>
<dbReference type="EMBL" id="CAWYQH010000130">
    <property type="protein sequence ID" value="CAK8692485.1"/>
    <property type="molecule type" value="Genomic_DNA"/>
</dbReference>
<evidence type="ECO:0000256" key="3">
    <source>
        <dbReference type="ARBA" id="ARBA00022679"/>
    </source>
</evidence>
<comment type="subcellular location">
    <subcellularLocation>
        <location evidence="1">Nucleus</location>
    </subcellularLocation>
</comment>
<keyword evidence="4" id="KW-0479">Metal-binding</keyword>
<dbReference type="PANTHER" id="PTHR45884:SF2">
    <property type="entry name" value="N-ACETYLTRANSFERASE ECO"/>
    <property type="match status" value="1"/>
</dbReference>
<keyword evidence="6" id="KW-0862">Zinc</keyword>
<dbReference type="InterPro" id="IPR028009">
    <property type="entry name" value="ESCO_Acetyltransf_dom"/>
</dbReference>
<evidence type="ECO:0000259" key="13">
    <source>
        <dbReference type="Pfam" id="PF13880"/>
    </source>
</evidence>
<evidence type="ECO:0000256" key="7">
    <source>
        <dbReference type="ARBA" id="ARBA00023242"/>
    </source>
</evidence>
<reference evidence="14 15" key="1">
    <citation type="submission" date="2024-02" db="EMBL/GenBank/DDBJ databases">
        <authorList>
            <person name="Daric V."/>
            <person name="Darras S."/>
        </authorList>
    </citation>
    <scope>NUCLEOTIDE SEQUENCE [LARGE SCALE GENOMIC DNA]</scope>
</reference>
<accession>A0ABP0GLN9</accession>
<evidence type="ECO:0000256" key="9">
    <source>
        <dbReference type="ARBA" id="ARBA00023315"/>
    </source>
</evidence>
<evidence type="ECO:0000256" key="2">
    <source>
        <dbReference type="ARBA" id="ARBA00005816"/>
    </source>
</evidence>
<keyword evidence="5" id="KW-0863">Zinc-finger</keyword>
<feature type="compositionally biased region" description="Polar residues" evidence="11">
    <location>
        <begin position="288"/>
        <end position="298"/>
    </location>
</feature>
<dbReference type="Pfam" id="PF13880">
    <property type="entry name" value="Acetyltransf_13"/>
    <property type="match status" value="1"/>
</dbReference>
<gene>
    <name evidence="14" type="ORF">CVLEPA_LOCUS25749</name>
</gene>
<keyword evidence="8" id="KW-0131">Cell cycle</keyword>
<dbReference type="Gene3D" id="3.40.630.30">
    <property type="match status" value="1"/>
</dbReference>
<organism evidence="14 15">
    <name type="scientific">Clavelina lepadiformis</name>
    <name type="common">Light-bulb sea squirt</name>
    <name type="synonym">Ascidia lepadiformis</name>
    <dbReference type="NCBI Taxonomy" id="159417"/>
    <lineage>
        <taxon>Eukaryota</taxon>
        <taxon>Metazoa</taxon>
        <taxon>Chordata</taxon>
        <taxon>Tunicata</taxon>
        <taxon>Ascidiacea</taxon>
        <taxon>Aplousobranchia</taxon>
        <taxon>Clavelinidae</taxon>
        <taxon>Clavelina</taxon>
    </lineage>
</organism>